<sequence length="470" mass="53814">MVNVYALIMGLIIIFYIKWEKSSELLYYFVLLCSVMDFSFNLPVMHFNIYYLHIALLILTIIMAVAYIKRRPFSKLTDVAKNKYTLFLFIFIVYMVLSLSWAENRGAGINYMVNYAIMICFMLAVYTYNPNRAKAKETLKVLLYTAIPVLILGSFEMMGMRMPVRNIYTDHDLYSIAAYLRTIPTVFFYNPNNYGVYLVMVMAFVLPFLAYSRRKGRNGLFWVMQLVALLNLIFCTSRTAYIVMLFTVVGFMLFFLITREWYKFRRVVAVGLVTLIVFYNLSFMPSMSVYYGKFNDTPLVNRLSLNGQGGDQAIAQYAGGGSTSERWTIIVDIFNGVFTQGHLQGFGVDNTGTYLKKVGNTTGIVNPHSLWFEVLGDFGVGIFLYFIFIYLSLLWDLLKVYRESIKDGEYGLTSYLTISLIGALGGFILTAFAPSTVISFTQMWLLYGLAASVILRRSEFLKNPSKTPLE</sequence>
<feature type="transmembrane region" description="Helical" evidence="5">
    <location>
        <begin position="269"/>
        <end position="291"/>
    </location>
</feature>
<comment type="subcellular location">
    <subcellularLocation>
        <location evidence="1">Membrane</location>
        <topology evidence="1">Multi-pass membrane protein</topology>
    </subcellularLocation>
</comment>
<feature type="transmembrane region" description="Helical" evidence="5">
    <location>
        <begin position="437"/>
        <end position="455"/>
    </location>
</feature>
<keyword evidence="4 5" id="KW-0472">Membrane</keyword>
<evidence type="ECO:0000313" key="7">
    <source>
        <dbReference type="EMBL" id="SPF47238.1"/>
    </source>
</evidence>
<keyword evidence="3 5" id="KW-1133">Transmembrane helix</keyword>
<dbReference type="PANTHER" id="PTHR37422:SF23">
    <property type="entry name" value="TEICHURONIC ACID BIOSYNTHESIS PROTEIN TUAE"/>
    <property type="match status" value="1"/>
</dbReference>
<feature type="transmembrane region" description="Helical" evidence="5">
    <location>
        <begin position="410"/>
        <end position="431"/>
    </location>
</feature>
<evidence type="ECO:0000256" key="4">
    <source>
        <dbReference type="ARBA" id="ARBA00023136"/>
    </source>
</evidence>
<dbReference type="PANTHER" id="PTHR37422">
    <property type="entry name" value="TEICHURONIC ACID BIOSYNTHESIS PROTEIN TUAE"/>
    <property type="match status" value="1"/>
</dbReference>
<evidence type="ECO:0000256" key="2">
    <source>
        <dbReference type="ARBA" id="ARBA00022692"/>
    </source>
</evidence>
<dbReference type="Pfam" id="PF04932">
    <property type="entry name" value="Wzy_C"/>
    <property type="match status" value="1"/>
</dbReference>
<feature type="transmembrane region" description="Helical" evidence="5">
    <location>
        <begin position="108"/>
        <end position="129"/>
    </location>
</feature>
<gene>
    <name evidence="7" type="ORF">SBF1_3800005</name>
</gene>
<feature type="transmembrane region" description="Helical" evidence="5">
    <location>
        <begin position="240"/>
        <end position="257"/>
    </location>
</feature>
<feature type="transmembrane region" description="Helical" evidence="5">
    <location>
        <begin position="84"/>
        <end position="102"/>
    </location>
</feature>
<evidence type="ECO:0000256" key="5">
    <source>
        <dbReference type="SAM" id="Phobius"/>
    </source>
</evidence>
<evidence type="ECO:0000256" key="1">
    <source>
        <dbReference type="ARBA" id="ARBA00004141"/>
    </source>
</evidence>
<evidence type="ECO:0000313" key="8">
    <source>
        <dbReference type="Proteomes" id="UP000238916"/>
    </source>
</evidence>
<dbReference type="AlphaFoldDB" id="A0A2U3L5U4"/>
<dbReference type="InterPro" id="IPR051533">
    <property type="entry name" value="WaaL-like"/>
</dbReference>
<dbReference type="Proteomes" id="UP000238916">
    <property type="component" value="Unassembled WGS sequence"/>
</dbReference>
<feature type="transmembrane region" description="Helical" evidence="5">
    <location>
        <begin position="218"/>
        <end position="234"/>
    </location>
</feature>
<dbReference type="EMBL" id="OMOF01000313">
    <property type="protein sequence ID" value="SPF47238.1"/>
    <property type="molecule type" value="Genomic_DNA"/>
</dbReference>
<evidence type="ECO:0000256" key="3">
    <source>
        <dbReference type="ARBA" id="ARBA00022989"/>
    </source>
</evidence>
<proteinExistence type="predicted"/>
<feature type="transmembrane region" description="Helical" evidence="5">
    <location>
        <begin position="141"/>
        <end position="160"/>
    </location>
</feature>
<feature type="transmembrane region" description="Helical" evidence="5">
    <location>
        <begin position="194"/>
        <end position="211"/>
    </location>
</feature>
<accession>A0A2U3L5U4</accession>
<dbReference type="GO" id="GO:0016020">
    <property type="term" value="C:membrane"/>
    <property type="evidence" value="ECO:0007669"/>
    <property type="project" value="UniProtKB-SubCell"/>
</dbReference>
<feature type="transmembrane region" description="Helical" evidence="5">
    <location>
        <begin position="50"/>
        <end position="68"/>
    </location>
</feature>
<evidence type="ECO:0000259" key="6">
    <source>
        <dbReference type="Pfam" id="PF04932"/>
    </source>
</evidence>
<dbReference type="InterPro" id="IPR007016">
    <property type="entry name" value="O-antigen_ligase-rel_domated"/>
</dbReference>
<feature type="domain" description="O-antigen ligase-related" evidence="6">
    <location>
        <begin position="226"/>
        <end position="384"/>
    </location>
</feature>
<protein>
    <recommendedName>
        <fullName evidence="6">O-antigen ligase-related domain-containing protein</fullName>
    </recommendedName>
</protein>
<name>A0A2U3L5U4_9FIRM</name>
<organism evidence="7 8">
    <name type="scientific">Candidatus Desulfosporosinus infrequens</name>
    <dbReference type="NCBI Taxonomy" id="2043169"/>
    <lineage>
        <taxon>Bacteria</taxon>
        <taxon>Bacillati</taxon>
        <taxon>Bacillota</taxon>
        <taxon>Clostridia</taxon>
        <taxon>Eubacteriales</taxon>
        <taxon>Desulfitobacteriaceae</taxon>
        <taxon>Desulfosporosinus</taxon>
    </lineage>
</organism>
<feature type="transmembrane region" description="Helical" evidence="5">
    <location>
        <begin position="378"/>
        <end position="398"/>
    </location>
</feature>
<reference evidence="8" key="1">
    <citation type="submission" date="2018-02" db="EMBL/GenBank/DDBJ databases">
        <authorList>
            <person name="Hausmann B."/>
        </authorList>
    </citation>
    <scope>NUCLEOTIDE SEQUENCE [LARGE SCALE GENOMIC DNA]</scope>
    <source>
        <strain evidence="8">Peat soil MAG SbF1</strain>
    </source>
</reference>
<keyword evidence="2 5" id="KW-0812">Transmembrane</keyword>